<evidence type="ECO:0000313" key="9">
    <source>
        <dbReference type="Proteomes" id="UP000830167"/>
    </source>
</evidence>
<dbReference type="Gene3D" id="3.40.190.80">
    <property type="match status" value="1"/>
</dbReference>
<dbReference type="InterPro" id="IPR033942">
    <property type="entry name" value="IMPase"/>
</dbReference>
<keyword evidence="9" id="KW-1185">Reference proteome</keyword>
<dbReference type="PANTHER" id="PTHR20854">
    <property type="entry name" value="INOSITOL MONOPHOSPHATASE"/>
    <property type="match status" value="1"/>
</dbReference>
<evidence type="ECO:0000256" key="4">
    <source>
        <dbReference type="ARBA" id="ARBA00022723"/>
    </source>
</evidence>
<keyword evidence="4 7" id="KW-0479">Metal-binding</keyword>
<dbReference type="CDD" id="cd01639">
    <property type="entry name" value="IMPase"/>
    <property type="match status" value="1"/>
</dbReference>
<reference evidence="8" key="1">
    <citation type="submission" date="2021-12" db="EMBL/GenBank/DDBJ databases">
        <title>Alicyclobacillaceae gen. nov., sp. nov., isolated from chalcocite enrichment system.</title>
        <authorList>
            <person name="Jiang Z."/>
        </authorList>
    </citation>
    <scope>NUCLEOTIDE SEQUENCE</scope>
    <source>
        <strain evidence="8">MYW30-H2</strain>
    </source>
</reference>
<dbReference type="Gene3D" id="3.30.540.10">
    <property type="entry name" value="Fructose-1,6-Bisphosphatase, subunit A, domain 1"/>
    <property type="match status" value="1"/>
</dbReference>
<dbReference type="PROSITE" id="PS00630">
    <property type="entry name" value="IMP_2"/>
    <property type="match status" value="1"/>
</dbReference>
<protein>
    <recommendedName>
        <fullName evidence="7">Inositol-1-monophosphatase</fullName>
        <ecNumber evidence="7">3.1.3.25</ecNumber>
    </recommendedName>
</protein>
<comment type="catalytic activity">
    <reaction evidence="1 7">
        <text>a myo-inositol phosphate + H2O = myo-inositol + phosphate</text>
        <dbReference type="Rhea" id="RHEA:24056"/>
        <dbReference type="ChEBI" id="CHEBI:15377"/>
        <dbReference type="ChEBI" id="CHEBI:17268"/>
        <dbReference type="ChEBI" id="CHEBI:43474"/>
        <dbReference type="ChEBI" id="CHEBI:84139"/>
        <dbReference type="EC" id="3.1.3.25"/>
    </reaction>
</comment>
<sequence>MNFEKEESSLLEAAIRYAKDAGQLIRERMNGIQVIEMKKNRSDLVTEVDRYSEEFLRRIIHREYPEHWILSEEDNGQADSFQAFVEKGPGCGWIIDPIDGTTNFIHGIPHFAVSIGIVREWAPIVGVVYNPVTDELFYARKNAGAFRNGEKITVSAADCMEDALLATGFQALEWKPDTRLLKQMNALTGTCRSFRLLGAASLDLCWTASGQLTGFWHDGLHPWDAAAGIVIVREAGGKVTNRDGAPYSLRDNTLVASNSRIHEEFLAVITR</sequence>
<dbReference type="RefSeq" id="WP_347436285.1">
    <property type="nucleotide sequence ID" value="NZ_CP089291.1"/>
</dbReference>
<dbReference type="PANTHER" id="PTHR20854:SF4">
    <property type="entry name" value="INOSITOL-1-MONOPHOSPHATASE-RELATED"/>
    <property type="match status" value="1"/>
</dbReference>
<keyword evidence="6 7" id="KW-0460">Magnesium</keyword>
<evidence type="ECO:0000256" key="3">
    <source>
        <dbReference type="ARBA" id="ARBA00009759"/>
    </source>
</evidence>
<comment type="cofactor">
    <cofactor evidence="2 7">
        <name>Mg(2+)</name>
        <dbReference type="ChEBI" id="CHEBI:18420"/>
    </cofactor>
</comment>
<evidence type="ECO:0000256" key="5">
    <source>
        <dbReference type="ARBA" id="ARBA00022801"/>
    </source>
</evidence>
<evidence type="ECO:0000256" key="6">
    <source>
        <dbReference type="ARBA" id="ARBA00022842"/>
    </source>
</evidence>
<comment type="similarity">
    <text evidence="3 7">Belongs to the inositol monophosphatase superfamily.</text>
</comment>
<dbReference type="EMBL" id="CP089291">
    <property type="protein sequence ID" value="UOF89597.1"/>
    <property type="molecule type" value="Genomic_DNA"/>
</dbReference>
<dbReference type="EC" id="3.1.3.25" evidence="7"/>
<dbReference type="InterPro" id="IPR000760">
    <property type="entry name" value="Inositol_monophosphatase-like"/>
</dbReference>
<dbReference type="Pfam" id="PF00459">
    <property type="entry name" value="Inositol_P"/>
    <property type="match status" value="1"/>
</dbReference>
<evidence type="ECO:0000256" key="7">
    <source>
        <dbReference type="RuleBase" id="RU364068"/>
    </source>
</evidence>
<accession>A0ABY4CGE6</accession>
<dbReference type="InterPro" id="IPR020550">
    <property type="entry name" value="Inositol_monophosphatase_CS"/>
</dbReference>
<dbReference type="Proteomes" id="UP000830167">
    <property type="component" value="Chromosome"/>
</dbReference>
<dbReference type="PRINTS" id="PR00377">
    <property type="entry name" value="IMPHPHTASES"/>
</dbReference>
<evidence type="ECO:0000313" key="8">
    <source>
        <dbReference type="EMBL" id="UOF89597.1"/>
    </source>
</evidence>
<evidence type="ECO:0000256" key="1">
    <source>
        <dbReference type="ARBA" id="ARBA00001033"/>
    </source>
</evidence>
<keyword evidence="5 7" id="KW-0378">Hydrolase</keyword>
<name>A0ABY4CGE6_9BACL</name>
<dbReference type="InterPro" id="IPR020583">
    <property type="entry name" value="Inositol_monoP_metal-BS"/>
</dbReference>
<gene>
    <name evidence="8" type="ORF">LSG31_17165</name>
</gene>
<proteinExistence type="inferred from homology"/>
<evidence type="ECO:0000256" key="2">
    <source>
        <dbReference type="ARBA" id="ARBA00001946"/>
    </source>
</evidence>
<dbReference type="PROSITE" id="PS00629">
    <property type="entry name" value="IMP_1"/>
    <property type="match status" value="1"/>
</dbReference>
<organism evidence="8 9">
    <name type="scientific">Fodinisporobacter ferrooxydans</name>
    <dbReference type="NCBI Taxonomy" id="2901836"/>
    <lineage>
        <taxon>Bacteria</taxon>
        <taxon>Bacillati</taxon>
        <taxon>Bacillota</taxon>
        <taxon>Bacilli</taxon>
        <taxon>Bacillales</taxon>
        <taxon>Alicyclobacillaceae</taxon>
        <taxon>Fodinisporobacter</taxon>
    </lineage>
</organism>
<dbReference type="SUPFAM" id="SSF56655">
    <property type="entry name" value="Carbohydrate phosphatase"/>
    <property type="match status" value="1"/>
</dbReference>